<evidence type="ECO:0000313" key="12">
    <source>
        <dbReference type="Proteomes" id="UP000316330"/>
    </source>
</evidence>
<keyword evidence="8" id="KW-0812">Transmembrane</keyword>
<proteinExistence type="inferred from homology"/>
<evidence type="ECO:0000256" key="6">
    <source>
        <dbReference type="ARBA" id="ARBA00023139"/>
    </source>
</evidence>
<evidence type="ECO:0000256" key="5">
    <source>
        <dbReference type="ARBA" id="ARBA00023136"/>
    </source>
</evidence>
<dbReference type="Pfam" id="PF25198">
    <property type="entry name" value="Spore_GerAC_N"/>
    <property type="match status" value="1"/>
</dbReference>
<name>A0A559JFK9_9BACL</name>
<dbReference type="Pfam" id="PF05504">
    <property type="entry name" value="Spore_GerAC"/>
    <property type="match status" value="1"/>
</dbReference>
<keyword evidence="7" id="KW-0449">Lipoprotein</keyword>
<dbReference type="InterPro" id="IPR057336">
    <property type="entry name" value="GerAC_N"/>
</dbReference>
<keyword evidence="5 8" id="KW-0472">Membrane</keyword>
<comment type="caution">
    <text evidence="11">The sequence shown here is derived from an EMBL/GenBank/DDBJ whole genome shotgun (WGS) entry which is preliminary data.</text>
</comment>
<dbReference type="PROSITE" id="PS51257">
    <property type="entry name" value="PROKAR_LIPOPROTEIN"/>
    <property type="match status" value="1"/>
</dbReference>
<dbReference type="InterPro" id="IPR046953">
    <property type="entry name" value="Spore_GerAC-like_C"/>
</dbReference>
<sequence>MKGQPIIQHGKRFLIVIIFILSFGLTGCWDLVEVNRLAIVNFVGLDRNPVDGKFTVYYQVINPTGVAAQKTSGIKSPIYTYRIEANTSTDIANKIFDIIPRQPFFDHYSAMIVSERTARAGMKEILEFMEKQRDRRATVTLFVTDDPLSDIMKTYIPLERLPGHAVGSINESESMQSGRAGKQSRVKDLVENMESAAFTVLPFVRVSGKVMPNTDRYEEIDANQGNIVLQGGAVFKQDRMVGELTLDEMPWFYLLNGKIGVFNQSLILDKAHVGVQATRTSVRKQLTMSSGRPILKINIESKLQIVENTQGEKLTVQNLAKIKKQYNRQISDKAYEFYEKAKRNQWDLLGIEQQIMLKRGKQWKDAKKDKEIWHQTKLDLTVKCTVDMVGITIDPY</sequence>
<dbReference type="AlphaFoldDB" id="A0A559JFK9"/>
<dbReference type="NCBIfam" id="TIGR02887">
    <property type="entry name" value="spore_ger_x_C"/>
    <property type="match status" value="1"/>
</dbReference>
<protein>
    <submittedName>
        <fullName evidence="11">Ger(X)C family spore germination protein</fullName>
    </submittedName>
</protein>
<keyword evidence="8" id="KW-1133">Transmembrane helix</keyword>
<evidence type="ECO:0000256" key="8">
    <source>
        <dbReference type="SAM" id="Phobius"/>
    </source>
</evidence>
<gene>
    <name evidence="11" type="ORF">FPZ45_15240</name>
</gene>
<evidence type="ECO:0000256" key="2">
    <source>
        <dbReference type="ARBA" id="ARBA00007886"/>
    </source>
</evidence>
<evidence type="ECO:0000256" key="1">
    <source>
        <dbReference type="ARBA" id="ARBA00004635"/>
    </source>
</evidence>
<accession>A0A559JFK9</accession>
<dbReference type="Gene3D" id="3.30.300.210">
    <property type="entry name" value="Nutrient germinant receptor protein C, domain 3"/>
    <property type="match status" value="1"/>
</dbReference>
<evidence type="ECO:0000256" key="4">
    <source>
        <dbReference type="ARBA" id="ARBA00022729"/>
    </source>
</evidence>
<dbReference type="InterPro" id="IPR008844">
    <property type="entry name" value="Spore_GerAC-like"/>
</dbReference>
<keyword evidence="12" id="KW-1185">Reference proteome</keyword>
<evidence type="ECO:0000256" key="7">
    <source>
        <dbReference type="ARBA" id="ARBA00023288"/>
    </source>
</evidence>
<dbReference type="GO" id="GO:0016020">
    <property type="term" value="C:membrane"/>
    <property type="evidence" value="ECO:0007669"/>
    <property type="project" value="UniProtKB-SubCell"/>
</dbReference>
<evidence type="ECO:0000259" key="9">
    <source>
        <dbReference type="Pfam" id="PF05504"/>
    </source>
</evidence>
<dbReference type="OrthoDB" id="9816067at2"/>
<comment type="subcellular location">
    <subcellularLocation>
        <location evidence="1">Membrane</location>
        <topology evidence="1">Lipid-anchor</topology>
    </subcellularLocation>
</comment>
<dbReference type="InterPro" id="IPR038501">
    <property type="entry name" value="Spore_GerAC_C_sf"/>
</dbReference>
<dbReference type="Proteomes" id="UP000316330">
    <property type="component" value="Unassembled WGS sequence"/>
</dbReference>
<organism evidence="11 12">
    <name type="scientific">Cohnella terricola</name>
    <dbReference type="NCBI Taxonomy" id="1289167"/>
    <lineage>
        <taxon>Bacteria</taxon>
        <taxon>Bacillati</taxon>
        <taxon>Bacillota</taxon>
        <taxon>Bacilli</taxon>
        <taxon>Bacillales</taxon>
        <taxon>Paenibacillaceae</taxon>
        <taxon>Cohnella</taxon>
    </lineage>
</organism>
<feature type="domain" description="Spore germination GerAC-like C-terminal" evidence="9">
    <location>
        <begin position="230"/>
        <end position="388"/>
    </location>
</feature>
<reference evidence="11 12" key="1">
    <citation type="submission" date="2019-07" db="EMBL/GenBank/DDBJ databases">
        <authorList>
            <person name="Kim J."/>
        </authorList>
    </citation>
    <scope>NUCLEOTIDE SEQUENCE [LARGE SCALE GENOMIC DNA]</scope>
    <source>
        <strain evidence="11 12">G13</strain>
    </source>
</reference>
<evidence type="ECO:0000256" key="3">
    <source>
        <dbReference type="ARBA" id="ARBA00022544"/>
    </source>
</evidence>
<feature type="transmembrane region" description="Helical" evidence="8">
    <location>
        <begin position="12"/>
        <end position="32"/>
    </location>
</feature>
<comment type="similarity">
    <text evidence="2">Belongs to the GerABKC lipoprotein family.</text>
</comment>
<keyword evidence="6" id="KW-0564">Palmitate</keyword>
<dbReference type="PANTHER" id="PTHR35789:SF1">
    <property type="entry name" value="SPORE GERMINATION PROTEIN B3"/>
    <property type="match status" value="1"/>
</dbReference>
<feature type="domain" description="Spore germination protein N-terminal" evidence="10">
    <location>
        <begin position="31"/>
        <end position="205"/>
    </location>
</feature>
<keyword evidence="3" id="KW-0309">Germination</keyword>
<evidence type="ECO:0000313" key="11">
    <source>
        <dbReference type="EMBL" id="TVX98659.1"/>
    </source>
</evidence>
<dbReference type="GO" id="GO:0009847">
    <property type="term" value="P:spore germination"/>
    <property type="evidence" value="ECO:0007669"/>
    <property type="project" value="InterPro"/>
</dbReference>
<dbReference type="EMBL" id="VNJJ01000008">
    <property type="protein sequence ID" value="TVX98659.1"/>
    <property type="molecule type" value="Genomic_DNA"/>
</dbReference>
<dbReference type="RefSeq" id="WP_144703430.1">
    <property type="nucleotide sequence ID" value="NZ_VNJJ01000008.1"/>
</dbReference>
<evidence type="ECO:0000259" key="10">
    <source>
        <dbReference type="Pfam" id="PF25198"/>
    </source>
</evidence>
<keyword evidence="4" id="KW-0732">Signal</keyword>
<dbReference type="PANTHER" id="PTHR35789">
    <property type="entry name" value="SPORE GERMINATION PROTEIN B3"/>
    <property type="match status" value="1"/>
</dbReference>